<dbReference type="Proteomes" id="UP000234166">
    <property type="component" value="Unassembled WGS sequence"/>
</dbReference>
<keyword evidence="4" id="KW-1185">Reference proteome</keyword>
<sequence>MGLEAHPQTDNATSPLAQQVTPLVPYIHLGLARAIQGKLQWRFTSQDTSLVCVL</sequence>
<name>A0AB38DXJ8_XANCH</name>
<dbReference type="EMBL" id="OCYT01000062">
    <property type="protein sequence ID" value="SON77941.1"/>
    <property type="molecule type" value="Genomic_DNA"/>
</dbReference>
<evidence type="ECO:0000313" key="3">
    <source>
        <dbReference type="Proteomes" id="UP000234166"/>
    </source>
</evidence>
<dbReference type="AlphaFoldDB" id="A0AB38DXJ8"/>
<comment type="caution">
    <text evidence="2">The sequence shown here is derived from an EMBL/GenBank/DDBJ whole genome shotgun (WGS) entry which is preliminary data.</text>
</comment>
<evidence type="ECO:0000313" key="2">
    <source>
        <dbReference type="EMBL" id="SON83571.1"/>
    </source>
</evidence>
<evidence type="ECO:0000313" key="4">
    <source>
        <dbReference type="Proteomes" id="UP000234181"/>
    </source>
</evidence>
<protein>
    <submittedName>
        <fullName evidence="2">Uncharacterized protein</fullName>
    </submittedName>
</protein>
<organism evidence="2 3">
    <name type="scientific">Xanthomonas campestris pv. phaseoli</name>
    <dbReference type="NCBI Taxonomy" id="317013"/>
    <lineage>
        <taxon>Bacteria</taxon>
        <taxon>Pseudomonadati</taxon>
        <taxon>Pseudomonadota</taxon>
        <taxon>Gammaproteobacteria</taxon>
        <taxon>Lysobacterales</taxon>
        <taxon>Lysobacteraceae</taxon>
        <taxon>Xanthomonas</taxon>
    </lineage>
</organism>
<accession>A0AB38DXJ8</accession>
<gene>
    <name evidence="1" type="ORF">XAP6984_1540011</name>
    <name evidence="2" type="ORF">XAP7430_1470004</name>
</gene>
<evidence type="ECO:0000313" key="1">
    <source>
        <dbReference type="EMBL" id="SON77941.1"/>
    </source>
</evidence>
<dbReference type="Proteomes" id="UP000234181">
    <property type="component" value="Unassembled WGS sequence"/>
</dbReference>
<proteinExistence type="predicted"/>
<reference evidence="3 4" key="1">
    <citation type="submission" date="2017-10" db="EMBL/GenBank/DDBJ databases">
        <authorList>
            <person name="Regsiter A."/>
            <person name="William W."/>
        </authorList>
    </citation>
    <scope>NUCLEOTIDE SEQUENCE [LARGE SCALE GENOMIC DNA]</scope>
    <source>
        <strain evidence="1 4">CFBP6984</strain>
        <strain evidence="2 3">CFBP7430</strain>
    </source>
</reference>
<dbReference type="EMBL" id="OCYS01000054">
    <property type="protein sequence ID" value="SON83571.1"/>
    <property type="molecule type" value="Genomic_DNA"/>
</dbReference>